<evidence type="ECO:0000313" key="1">
    <source>
        <dbReference type="EMBL" id="KAA6368491.1"/>
    </source>
</evidence>
<organism evidence="1 2">
    <name type="scientific">Streblomastix strix</name>
    <dbReference type="NCBI Taxonomy" id="222440"/>
    <lineage>
        <taxon>Eukaryota</taxon>
        <taxon>Metamonada</taxon>
        <taxon>Preaxostyla</taxon>
        <taxon>Oxymonadida</taxon>
        <taxon>Streblomastigidae</taxon>
        <taxon>Streblomastix</taxon>
    </lineage>
</organism>
<comment type="caution">
    <text evidence="1">The sequence shown here is derived from an EMBL/GenBank/DDBJ whole genome shotgun (WGS) entry which is preliminary data.</text>
</comment>
<dbReference type="AlphaFoldDB" id="A0A5J4UEQ4"/>
<protein>
    <submittedName>
        <fullName evidence="1">Uncharacterized protein</fullName>
    </submittedName>
</protein>
<accession>A0A5J4UEQ4</accession>
<gene>
    <name evidence="1" type="ORF">EZS28_035984</name>
</gene>
<name>A0A5J4UEQ4_9EUKA</name>
<feature type="non-terminal residue" evidence="1">
    <location>
        <position position="1"/>
    </location>
</feature>
<dbReference type="EMBL" id="SNRW01017296">
    <property type="protein sequence ID" value="KAA6368491.1"/>
    <property type="molecule type" value="Genomic_DNA"/>
</dbReference>
<sequence>RPRLYGLAGKILPLIDTDRFMSLRRLADLLGNSPDAIAASRNLIYFLRQAKRNHYRGLVTGDET</sequence>
<reference evidence="1 2" key="1">
    <citation type="submission" date="2019-03" db="EMBL/GenBank/DDBJ databases">
        <title>Single cell metagenomics reveals metabolic interactions within the superorganism composed of flagellate Streblomastix strix and complex community of Bacteroidetes bacteria on its surface.</title>
        <authorList>
            <person name="Treitli S.C."/>
            <person name="Kolisko M."/>
            <person name="Husnik F."/>
            <person name="Keeling P."/>
            <person name="Hampl V."/>
        </authorList>
    </citation>
    <scope>NUCLEOTIDE SEQUENCE [LARGE SCALE GENOMIC DNA]</scope>
    <source>
        <strain evidence="1">ST1C</strain>
    </source>
</reference>
<proteinExistence type="predicted"/>
<dbReference type="OrthoDB" id="6433552at2759"/>
<dbReference type="Proteomes" id="UP000324800">
    <property type="component" value="Unassembled WGS sequence"/>
</dbReference>
<evidence type="ECO:0000313" key="2">
    <source>
        <dbReference type="Proteomes" id="UP000324800"/>
    </source>
</evidence>